<keyword evidence="2" id="KW-0808">Transferase</keyword>
<sequence length="247" mass="28892">MTYERLAYVYDFLMMEVPYSNWLEYLNNEKKRYSVEGNRILDLACGTGELSVLLAEAEFDVTGVDISDDMLMVAREKAERKGLNIHLYEQDMTQLEGLGTFDIISIFCDSLNYLHTQEDVQKTFSNVYAHLNDNSIFLFDVHSPYKINQFINESYSLAEDEVSYIWTSFPGEHPLSIEHELTFFVLDEKSGKYDRFDEIHKQRTYTTDQYIKWLTEAGFAIKSITADFTDHPPTETSERIFFTCQKK</sequence>
<dbReference type="PANTHER" id="PTHR43861:SF1">
    <property type="entry name" value="TRANS-ACONITATE 2-METHYLTRANSFERASE"/>
    <property type="match status" value="1"/>
</dbReference>
<gene>
    <name evidence="4" type="ORF">KHA93_08725</name>
</gene>
<dbReference type="InterPro" id="IPR041698">
    <property type="entry name" value="Methyltransf_25"/>
</dbReference>
<dbReference type="Proteomes" id="UP000682713">
    <property type="component" value="Unassembled WGS sequence"/>
</dbReference>
<dbReference type="AlphaFoldDB" id="A0A942TPV3"/>
<dbReference type="InterPro" id="IPR029063">
    <property type="entry name" value="SAM-dependent_MTases_sf"/>
</dbReference>
<organism evidence="4 5">
    <name type="scientific">Lederbergia citrisecunda</name>
    <dbReference type="NCBI Taxonomy" id="2833583"/>
    <lineage>
        <taxon>Bacteria</taxon>
        <taxon>Bacillati</taxon>
        <taxon>Bacillota</taxon>
        <taxon>Bacilli</taxon>
        <taxon>Bacillales</taxon>
        <taxon>Bacillaceae</taxon>
        <taxon>Lederbergia</taxon>
    </lineage>
</organism>
<dbReference type="PANTHER" id="PTHR43861">
    <property type="entry name" value="TRANS-ACONITATE 2-METHYLTRANSFERASE-RELATED"/>
    <property type="match status" value="1"/>
</dbReference>
<dbReference type="GO" id="GO:0008168">
    <property type="term" value="F:methyltransferase activity"/>
    <property type="evidence" value="ECO:0007669"/>
    <property type="project" value="UniProtKB-KW"/>
</dbReference>
<feature type="domain" description="Methyltransferase" evidence="3">
    <location>
        <begin position="40"/>
        <end position="133"/>
    </location>
</feature>
<keyword evidence="5" id="KW-1185">Reference proteome</keyword>
<dbReference type="RefSeq" id="WP_213110387.1">
    <property type="nucleotide sequence ID" value="NZ_JAGYPJ010000001.1"/>
</dbReference>
<dbReference type="SUPFAM" id="SSF53335">
    <property type="entry name" value="S-adenosyl-L-methionine-dependent methyltransferases"/>
    <property type="match status" value="1"/>
</dbReference>
<dbReference type="GO" id="GO:0032259">
    <property type="term" value="P:methylation"/>
    <property type="evidence" value="ECO:0007669"/>
    <property type="project" value="UniProtKB-KW"/>
</dbReference>
<dbReference type="Gene3D" id="2.20.25.110">
    <property type="entry name" value="S-adenosyl-L-methionine-dependent methyltransferases"/>
    <property type="match status" value="1"/>
</dbReference>
<dbReference type="Pfam" id="PF13649">
    <property type="entry name" value="Methyltransf_25"/>
    <property type="match status" value="1"/>
</dbReference>
<reference evidence="4 5" key="1">
    <citation type="submission" date="2021-05" db="EMBL/GenBank/DDBJ databases">
        <title>Novel Bacillus species.</title>
        <authorList>
            <person name="Liu G."/>
        </authorList>
    </citation>
    <scope>NUCLEOTIDE SEQUENCE [LARGE SCALE GENOMIC DNA]</scope>
    <source>
        <strain evidence="4 5">FJAT-49732</strain>
    </source>
</reference>
<accession>A0A942TPV3</accession>
<evidence type="ECO:0000259" key="3">
    <source>
        <dbReference type="Pfam" id="PF13649"/>
    </source>
</evidence>
<comment type="caution">
    <text evidence="4">The sequence shown here is derived from an EMBL/GenBank/DDBJ whole genome shotgun (WGS) entry which is preliminary data.</text>
</comment>
<protein>
    <submittedName>
        <fullName evidence="4">Class I SAM-dependent methyltransferase</fullName>
    </submittedName>
</protein>
<dbReference type="EMBL" id="JAGYPJ010000001">
    <property type="protein sequence ID" value="MBS4199739.1"/>
    <property type="molecule type" value="Genomic_DNA"/>
</dbReference>
<evidence type="ECO:0000256" key="1">
    <source>
        <dbReference type="ARBA" id="ARBA00022603"/>
    </source>
</evidence>
<dbReference type="Gene3D" id="3.40.50.150">
    <property type="entry name" value="Vaccinia Virus protein VP39"/>
    <property type="match status" value="1"/>
</dbReference>
<name>A0A942TPV3_9BACI</name>
<proteinExistence type="predicted"/>
<evidence type="ECO:0000313" key="5">
    <source>
        <dbReference type="Proteomes" id="UP000682713"/>
    </source>
</evidence>
<dbReference type="CDD" id="cd02440">
    <property type="entry name" value="AdoMet_MTases"/>
    <property type="match status" value="1"/>
</dbReference>
<evidence type="ECO:0000313" key="4">
    <source>
        <dbReference type="EMBL" id="MBS4199739.1"/>
    </source>
</evidence>
<keyword evidence="1 4" id="KW-0489">Methyltransferase</keyword>
<evidence type="ECO:0000256" key="2">
    <source>
        <dbReference type="ARBA" id="ARBA00022679"/>
    </source>
</evidence>